<evidence type="ECO:0000256" key="1">
    <source>
        <dbReference type="SAM" id="MobiDB-lite"/>
    </source>
</evidence>
<evidence type="ECO:0000313" key="3">
    <source>
        <dbReference type="Proteomes" id="UP000037122"/>
    </source>
</evidence>
<dbReference type="Proteomes" id="UP000037122">
    <property type="component" value="Unassembled WGS sequence"/>
</dbReference>
<protein>
    <submittedName>
        <fullName evidence="2">Uncharacterized protein</fullName>
    </submittedName>
</protein>
<accession>A0A0L0NWJ8</accession>
<evidence type="ECO:0000313" key="2">
    <source>
        <dbReference type="EMBL" id="KND98424.1"/>
    </source>
</evidence>
<organism evidence="2 3">
    <name type="scientific">Candidozyma auris</name>
    <name type="common">Yeast</name>
    <name type="synonym">Candida auris</name>
    <dbReference type="NCBI Taxonomy" id="498019"/>
    <lineage>
        <taxon>Eukaryota</taxon>
        <taxon>Fungi</taxon>
        <taxon>Dikarya</taxon>
        <taxon>Ascomycota</taxon>
        <taxon>Saccharomycotina</taxon>
        <taxon>Pichiomycetes</taxon>
        <taxon>Metschnikowiaceae</taxon>
        <taxon>Candidozyma</taxon>
    </lineage>
</organism>
<reference evidence="3" key="1">
    <citation type="journal article" date="2015" name="BMC Genomics">
        <title>Draft genome of a commonly misdiagnosed multidrug resistant pathogen Candida auris.</title>
        <authorList>
            <person name="Chatterjee S."/>
            <person name="Alampalli S.V."/>
            <person name="Nageshan R.K."/>
            <person name="Chettiar S.T."/>
            <person name="Joshi S."/>
            <person name="Tatu U.S."/>
        </authorList>
    </citation>
    <scope>NUCLEOTIDE SEQUENCE [LARGE SCALE GENOMIC DNA]</scope>
    <source>
        <strain evidence="3">6684</strain>
    </source>
</reference>
<dbReference type="VEuPathDB" id="FungiDB:QG37_04778"/>
<feature type="compositionally biased region" description="Basic and acidic residues" evidence="1">
    <location>
        <begin position="1"/>
        <end position="10"/>
    </location>
</feature>
<feature type="region of interest" description="Disordered" evidence="1">
    <location>
        <begin position="1"/>
        <end position="32"/>
    </location>
</feature>
<comment type="caution">
    <text evidence="2">The sequence shown here is derived from an EMBL/GenBank/DDBJ whole genome shotgun (WGS) entry which is preliminary data.</text>
</comment>
<proteinExistence type="predicted"/>
<name>A0A0L0NWJ8_CANAR</name>
<gene>
    <name evidence="2" type="ORF">QG37_04778</name>
</gene>
<sequence length="32" mass="3796">MGKERKEPNKTKQKKKTKDHWSGLTLKARKSK</sequence>
<dbReference type="AlphaFoldDB" id="A0A0L0NWJ8"/>
<dbReference type="EMBL" id="LGST01000032">
    <property type="protein sequence ID" value="KND98424.1"/>
    <property type="molecule type" value="Genomic_DNA"/>
</dbReference>